<dbReference type="Proteomes" id="UP000262699">
    <property type="component" value="Unassembled WGS sequence"/>
</dbReference>
<proteinExistence type="predicted"/>
<protein>
    <recommendedName>
        <fullName evidence="1">Protein NO VEIN C-terminal domain-containing protein</fullName>
    </recommendedName>
</protein>
<reference evidence="2 3" key="1">
    <citation type="journal article" date="2018" name="Nat. Biotechnol.">
        <title>A standardized bacterial taxonomy based on genome phylogeny substantially revises the tree of life.</title>
        <authorList>
            <person name="Parks D.H."/>
            <person name="Chuvochina M."/>
            <person name="Waite D.W."/>
            <person name="Rinke C."/>
            <person name="Skarshewski A."/>
            <person name="Chaumeil P.A."/>
            <person name="Hugenholtz P."/>
        </authorList>
    </citation>
    <scope>NUCLEOTIDE SEQUENCE [LARGE SCALE GENOMIC DNA]</scope>
    <source>
        <strain evidence="2">UBA9015</strain>
    </source>
</reference>
<dbReference type="AlphaFoldDB" id="A0A3D0WA07"/>
<accession>A0A3D0WA07</accession>
<dbReference type="Pfam" id="PF13020">
    <property type="entry name" value="NOV_C"/>
    <property type="match status" value="1"/>
</dbReference>
<organism evidence="2 3">
    <name type="scientific">Sphingomonas bacterium</name>
    <dbReference type="NCBI Taxonomy" id="1895847"/>
    <lineage>
        <taxon>Bacteria</taxon>
        <taxon>Pseudomonadati</taxon>
        <taxon>Pseudomonadota</taxon>
        <taxon>Alphaproteobacteria</taxon>
        <taxon>Sphingomonadales</taxon>
        <taxon>Sphingomonadaceae</taxon>
        <taxon>Sphingomonas</taxon>
    </lineage>
</organism>
<name>A0A3D0WA07_9SPHN</name>
<evidence type="ECO:0000259" key="1">
    <source>
        <dbReference type="Pfam" id="PF13020"/>
    </source>
</evidence>
<feature type="domain" description="Protein NO VEIN C-terminal" evidence="1">
    <location>
        <begin position="235"/>
        <end position="299"/>
    </location>
</feature>
<gene>
    <name evidence="2" type="ORF">DEP91_05245</name>
</gene>
<dbReference type="InterPro" id="IPR024975">
    <property type="entry name" value="NOV_C"/>
</dbReference>
<evidence type="ECO:0000313" key="3">
    <source>
        <dbReference type="Proteomes" id="UP000262699"/>
    </source>
</evidence>
<dbReference type="EMBL" id="DOYJ01000148">
    <property type="protein sequence ID" value="HCB75566.1"/>
    <property type="molecule type" value="Genomic_DNA"/>
</dbReference>
<comment type="caution">
    <text evidence="2">The sequence shown here is derived from an EMBL/GenBank/DDBJ whole genome shotgun (WGS) entry which is preliminary data.</text>
</comment>
<evidence type="ECO:0000313" key="2">
    <source>
        <dbReference type="EMBL" id="HCB75566.1"/>
    </source>
</evidence>
<sequence length="361" mass="40637">MGAGRQRARHARPLGLRRIHRRVDDRDRVRGEGRGLVERGGSVTKHRNIAVVTVDWSDDYTGGELSGRWGDEGHERYIFQPYRRQYYGYFPPNGRSFPAVQRNDDWLIFFVSRPSKADPAVVVGWYEDASIIGGNHPRPDADKLDGTHDVGPFSYSARAPYAVSIPAAARDCVLPKGKSLRSFSYVRVDGRDKESRKPLIDLLLDYRRRAGEAAAGNGAPTLGATPIDPVLKQKVERAAIAAVKADYGKGYHFKDRQQQRGFGYDLEFTDRSSGEVWCVEVKGTAGARNAFFITRSERLADGRLKQEDATNGTFRWQLAIVTYALDPARRHIEYLDAAEMEARFEFECLQWQAVPKDKAAN</sequence>